<keyword evidence="2" id="KW-1185">Reference proteome</keyword>
<gene>
    <name evidence="1" type="ORF">GGQ90_001744</name>
</gene>
<accession>A0A7W6LPI0</accession>
<evidence type="ECO:0000313" key="1">
    <source>
        <dbReference type="EMBL" id="MBB4147966.1"/>
    </source>
</evidence>
<dbReference type="Proteomes" id="UP000590524">
    <property type="component" value="Unassembled WGS sequence"/>
</dbReference>
<name>A0A7W6LPI0_9SPHN</name>
<dbReference type="EMBL" id="JACIEU010000006">
    <property type="protein sequence ID" value="MBB4147966.1"/>
    <property type="molecule type" value="Genomic_DNA"/>
</dbReference>
<dbReference type="AlphaFoldDB" id="A0A7W6LPI0"/>
<protein>
    <submittedName>
        <fullName evidence="1">Uncharacterized protein</fullName>
    </submittedName>
</protein>
<comment type="caution">
    <text evidence="1">The sequence shown here is derived from an EMBL/GenBank/DDBJ whole genome shotgun (WGS) entry which is preliminary data.</text>
</comment>
<proteinExistence type="predicted"/>
<sequence>MSSLIDRLSPTPIHAPCAVRVGGHSFGFGAQFFPVLRVASEDGAEGRFLSPVLGANVSTLDHGYRNAAD</sequence>
<dbReference type="RefSeq" id="WP_188081756.1">
    <property type="nucleotide sequence ID" value="NZ_JACIEU010000006.1"/>
</dbReference>
<evidence type="ECO:0000313" key="2">
    <source>
        <dbReference type="Proteomes" id="UP000590524"/>
    </source>
</evidence>
<reference evidence="1 2" key="1">
    <citation type="submission" date="2020-08" db="EMBL/GenBank/DDBJ databases">
        <title>Genomic Encyclopedia of Type Strains, Phase IV (KMG-IV): sequencing the most valuable type-strain genomes for metagenomic binning, comparative biology and taxonomic classification.</title>
        <authorList>
            <person name="Goeker M."/>
        </authorList>
    </citation>
    <scope>NUCLEOTIDE SEQUENCE [LARGE SCALE GENOMIC DNA]</scope>
    <source>
        <strain evidence="1 2">DSM 19371</strain>
    </source>
</reference>
<organism evidence="1 2">
    <name type="scientific">Sphingobium scionense</name>
    <dbReference type="NCBI Taxonomy" id="1404341"/>
    <lineage>
        <taxon>Bacteria</taxon>
        <taxon>Pseudomonadati</taxon>
        <taxon>Pseudomonadota</taxon>
        <taxon>Alphaproteobacteria</taxon>
        <taxon>Sphingomonadales</taxon>
        <taxon>Sphingomonadaceae</taxon>
        <taxon>Sphingobium</taxon>
    </lineage>
</organism>